<keyword evidence="3" id="KW-0808">Transferase</keyword>
<evidence type="ECO:0000313" key="4">
    <source>
        <dbReference type="Proteomes" id="UP000001662"/>
    </source>
</evidence>
<feature type="binding site" evidence="1">
    <location>
        <position position="195"/>
    </location>
    <ligand>
        <name>substrate</name>
    </ligand>
</feature>
<dbReference type="PANTHER" id="PTHR43757:SF2">
    <property type="entry name" value="AMINOMETHYLTRANSFERASE, MITOCHONDRIAL"/>
    <property type="match status" value="1"/>
</dbReference>
<dbReference type="InterPro" id="IPR006222">
    <property type="entry name" value="GCVT_N"/>
</dbReference>
<evidence type="ECO:0000313" key="3">
    <source>
        <dbReference type="EMBL" id="ADL03742.1"/>
    </source>
</evidence>
<dbReference type="InterPro" id="IPR028896">
    <property type="entry name" value="GcvT/YgfZ/DmdA"/>
</dbReference>
<protein>
    <submittedName>
        <fullName evidence="3">Glycine cleavage T protein (Aminomethyl transferase)</fullName>
    </submittedName>
</protein>
<dbReference type="OrthoDB" id="2055370at2"/>
<dbReference type="Gene3D" id="3.30.1360.120">
    <property type="entry name" value="Probable tRNA modification gtpase trme, domain 1"/>
    <property type="match status" value="1"/>
</dbReference>
<dbReference type="InterPro" id="IPR027266">
    <property type="entry name" value="TrmE/GcvT-like"/>
</dbReference>
<dbReference type="PIRSF" id="PIRSF006487">
    <property type="entry name" value="GcvT"/>
    <property type="match status" value="1"/>
</dbReference>
<accession>D9R7L3</accession>
<dbReference type="EMBL" id="CP002109">
    <property type="protein sequence ID" value="ADL03742.1"/>
    <property type="molecule type" value="Genomic_DNA"/>
</dbReference>
<proteinExistence type="predicted"/>
<sequence>MSNARPDFNPLNEGASLLMGSGEMGYFAYTYTGWRDETDSWKKTAYLGTALMNSPIYDVKGSDVAKFFGRICVNNFDNFSIGRIRHAIICNEKGQIMTDGVVMKIAEDTYRTYWLAPCIEFLVQKFKSEYDIEGNDLTGKEYFFQIAGRLSLEVMEKATGLDLKDLKFAQHKVIQINGKNVRILRLGMTGNVAYEIHGDISEAKEIYNIVWNAGKDLGMRKLGQLAYCMNHTEGGFPNINIHYPLPWYESEDLGFKGFSEFLGTRPWWAFYNNNRLLVGSVGDDLQTRFVTPVDVGWANLVKFDHEFTGKEALVKAVANPARTVVTLEWNADDIMEVYGSQFRGTDVEPYDYIEDRPNDVFYFGGERFTYLADKVLADGKTVGISVGRGVSNYYRRMISMAFIDPKYTELGKELTVVWGDVGHPQKEIRATVVRYPYFDADRNNEVDVSTRH</sequence>
<dbReference type="HOGENOM" id="CLU_046852_0_0_9"/>
<dbReference type="STRING" id="610130.Closa_1128"/>
<dbReference type="AlphaFoldDB" id="D9R7L3"/>
<dbReference type="GO" id="GO:0016740">
    <property type="term" value="F:transferase activity"/>
    <property type="evidence" value="ECO:0007669"/>
    <property type="project" value="UniProtKB-KW"/>
</dbReference>
<dbReference type="SUPFAM" id="SSF101790">
    <property type="entry name" value="Aminomethyltransferase beta-barrel domain"/>
    <property type="match status" value="1"/>
</dbReference>
<evidence type="ECO:0000259" key="2">
    <source>
        <dbReference type="Pfam" id="PF01571"/>
    </source>
</evidence>
<gene>
    <name evidence="3" type="ordered locus">Closa_1128</name>
</gene>
<dbReference type="RefSeq" id="WP_013271837.1">
    <property type="nucleotide sequence ID" value="NC_014376.1"/>
</dbReference>
<reference evidence="3" key="1">
    <citation type="submission" date="2010-07" db="EMBL/GenBank/DDBJ databases">
        <title>Complete sequence of Clostridium saccharolyticum WM1.</title>
        <authorList>
            <consortium name="US DOE Joint Genome Institute"/>
            <person name="Lucas S."/>
            <person name="Copeland A."/>
            <person name="Lapidus A."/>
            <person name="Cheng J.-F."/>
            <person name="Bruce D."/>
            <person name="Goodwin L."/>
            <person name="Pitluck S."/>
            <person name="Chertkov O."/>
            <person name="Detter J.C."/>
            <person name="Han C."/>
            <person name="Tapia R."/>
            <person name="Land M."/>
            <person name="Hauser L."/>
            <person name="Chang Y.-J."/>
            <person name="Jeffries C."/>
            <person name="Kyrpides N."/>
            <person name="Ivanova N."/>
            <person name="Mikhailova N."/>
            <person name="Mouttaki H."/>
            <person name="Lin L."/>
            <person name="Zhou J."/>
            <person name="Hemme C.L."/>
            <person name="Woyke T."/>
        </authorList>
    </citation>
    <scope>NUCLEOTIDE SEQUENCE [LARGE SCALE GENOMIC DNA]</scope>
    <source>
        <strain evidence="3">WM1</strain>
    </source>
</reference>
<evidence type="ECO:0000256" key="1">
    <source>
        <dbReference type="PIRSR" id="PIRSR006487-1"/>
    </source>
</evidence>
<dbReference type="PaxDb" id="610130-Closa_1128"/>
<dbReference type="Proteomes" id="UP000001662">
    <property type="component" value="Chromosome"/>
</dbReference>
<keyword evidence="4" id="KW-1185">Reference proteome</keyword>
<dbReference type="SUPFAM" id="SSF103025">
    <property type="entry name" value="Folate-binding domain"/>
    <property type="match status" value="1"/>
</dbReference>
<name>D9R7L3_LACSW</name>
<organism evidence="3 4">
    <name type="scientific">Lacrimispora saccharolytica (strain ATCC 35040 / DSM 2544 / NRCC 2533 / WM1)</name>
    <name type="common">Clostridium saccharolyticum</name>
    <dbReference type="NCBI Taxonomy" id="610130"/>
    <lineage>
        <taxon>Bacteria</taxon>
        <taxon>Bacillati</taxon>
        <taxon>Bacillota</taxon>
        <taxon>Clostridia</taxon>
        <taxon>Lachnospirales</taxon>
        <taxon>Lachnospiraceae</taxon>
        <taxon>Lacrimispora</taxon>
    </lineage>
</organism>
<dbReference type="eggNOG" id="COG0404">
    <property type="taxonomic scope" value="Bacteria"/>
</dbReference>
<dbReference type="Pfam" id="PF01571">
    <property type="entry name" value="GCV_T"/>
    <property type="match status" value="1"/>
</dbReference>
<dbReference type="PANTHER" id="PTHR43757">
    <property type="entry name" value="AMINOMETHYLTRANSFERASE"/>
    <property type="match status" value="1"/>
</dbReference>
<feature type="domain" description="GCVT N-terminal" evidence="2">
    <location>
        <begin position="57"/>
        <end position="238"/>
    </location>
</feature>
<dbReference type="KEGG" id="csh:Closa_1128"/>
<dbReference type="InterPro" id="IPR029043">
    <property type="entry name" value="GcvT/YgfZ_C"/>
</dbReference>